<feature type="region of interest" description="Disordered" evidence="1">
    <location>
        <begin position="415"/>
        <end position="443"/>
    </location>
</feature>
<feature type="compositionally biased region" description="Basic and acidic residues" evidence="1">
    <location>
        <begin position="1221"/>
        <end position="1268"/>
    </location>
</feature>
<gene>
    <name evidence="2" type="ORF">PHAECO_LOCUS1476</name>
</gene>
<feature type="compositionally biased region" description="Basic and acidic residues" evidence="1">
    <location>
        <begin position="710"/>
        <end position="739"/>
    </location>
</feature>
<reference evidence="2" key="1">
    <citation type="submission" date="2022-01" db="EMBL/GenBank/DDBJ databases">
        <authorList>
            <person name="King R."/>
        </authorList>
    </citation>
    <scope>NUCLEOTIDE SEQUENCE</scope>
</reference>
<reference evidence="2" key="2">
    <citation type="submission" date="2022-10" db="EMBL/GenBank/DDBJ databases">
        <authorList>
            <consortium name="ENA_rothamsted_submissions"/>
            <consortium name="culmorum"/>
            <person name="King R."/>
        </authorList>
    </citation>
    <scope>NUCLEOTIDE SEQUENCE</scope>
</reference>
<evidence type="ECO:0000256" key="1">
    <source>
        <dbReference type="SAM" id="MobiDB-lite"/>
    </source>
</evidence>
<evidence type="ECO:0000313" key="3">
    <source>
        <dbReference type="Proteomes" id="UP001153737"/>
    </source>
</evidence>
<feature type="compositionally biased region" description="Basic and acidic residues" evidence="1">
    <location>
        <begin position="1530"/>
        <end position="1546"/>
    </location>
</feature>
<feature type="compositionally biased region" description="Polar residues" evidence="1">
    <location>
        <begin position="601"/>
        <end position="619"/>
    </location>
</feature>
<feature type="compositionally biased region" description="Basic and acidic residues" evidence="1">
    <location>
        <begin position="1500"/>
        <end position="1510"/>
    </location>
</feature>
<feature type="region of interest" description="Disordered" evidence="1">
    <location>
        <begin position="1138"/>
        <end position="1170"/>
    </location>
</feature>
<feature type="region of interest" description="Disordered" evidence="1">
    <location>
        <begin position="1203"/>
        <end position="1298"/>
    </location>
</feature>
<feature type="compositionally biased region" description="Polar residues" evidence="1">
    <location>
        <begin position="569"/>
        <end position="589"/>
    </location>
</feature>
<feature type="compositionally biased region" description="Basic and acidic residues" evidence="1">
    <location>
        <begin position="225"/>
        <end position="247"/>
    </location>
</feature>
<name>A0A9P0DDU5_PHACE</name>
<feature type="compositionally biased region" description="Basic and acidic residues" evidence="1">
    <location>
        <begin position="1315"/>
        <end position="1332"/>
    </location>
</feature>
<feature type="compositionally biased region" description="Polar residues" evidence="1">
    <location>
        <begin position="1018"/>
        <end position="1027"/>
    </location>
</feature>
<feature type="region of interest" description="Disordered" evidence="1">
    <location>
        <begin position="1310"/>
        <end position="1546"/>
    </location>
</feature>
<feature type="compositionally biased region" description="Polar residues" evidence="1">
    <location>
        <begin position="1157"/>
        <end position="1170"/>
    </location>
</feature>
<feature type="region of interest" description="Disordered" evidence="1">
    <location>
        <begin position="1089"/>
        <end position="1118"/>
    </location>
</feature>
<protein>
    <submittedName>
        <fullName evidence="2">Uncharacterized protein</fullName>
    </submittedName>
</protein>
<dbReference type="OrthoDB" id="1938039at2759"/>
<feature type="compositionally biased region" description="Polar residues" evidence="1">
    <location>
        <begin position="284"/>
        <end position="297"/>
    </location>
</feature>
<feature type="region of interest" description="Disordered" evidence="1">
    <location>
        <begin position="109"/>
        <end position="175"/>
    </location>
</feature>
<feature type="region of interest" description="Disordered" evidence="1">
    <location>
        <begin position="1006"/>
        <end position="1038"/>
    </location>
</feature>
<feature type="compositionally biased region" description="Polar residues" evidence="1">
    <location>
        <begin position="1205"/>
        <end position="1219"/>
    </location>
</feature>
<feature type="compositionally biased region" description="Basic and acidic residues" evidence="1">
    <location>
        <begin position="1138"/>
        <end position="1156"/>
    </location>
</feature>
<feature type="compositionally biased region" description="Basic and acidic residues" evidence="1">
    <location>
        <begin position="819"/>
        <end position="828"/>
    </location>
</feature>
<evidence type="ECO:0000313" key="2">
    <source>
        <dbReference type="EMBL" id="CAH1117412.1"/>
    </source>
</evidence>
<feature type="compositionally biased region" description="Basic and acidic residues" evidence="1">
    <location>
        <begin position="429"/>
        <end position="441"/>
    </location>
</feature>
<keyword evidence="3" id="KW-1185">Reference proteome</keyword>
<feature type="compositionally biased region" description="Polar residues" evidence="1">
    <location>
        <begin position="1433"/>
        <end position="1459"/>
    </location>
</feature>
<feature type="compositionally biased region" description="Polar residues" evidence="1">
    <location>
        <begin position="832"/>
        <end position="848"/>
    </location>
</feature>
<feature type="compositionally biased region" description="Basic and acidic residues" evidence="1">
    <location>
        <begin position="164"/>
        <end position="174"/>
    </location>
</feature>
<feature type="compositionally biased region" description="Polar residues" evidence="1">
    <location>
        <begin position="740"/>
        <end position="749"/>
    </location>
</feature>
<feature type="compositionally biased region" description="Low complexity" evidence="1">
    <location>
        <begin position="1381"/>
        <end position="1390"/>
    </location>
</feature>
<proteinExistence type="predicted"/>
<feature type="compositionally biased region" description="Basic and acidic residues" evidence="1">
    <location>
        <begin position="258"/>
        <end position="281"/>
    </location>
</feature>
<feature type="compositionally biased region" description="Basic and acidic residues" evidence="1">
    <location>
        <begin position="139"/>
        <end position="149"/>
    </location>
</feature>
<feature type="region of interest" description="Disordered" evidence="1">
    <location>
        <begin position="956"/>
        <end position="991"/>
    </location>
</feature>
<feature type="compositionally biased region" description="Basic and acidic residues" evidence="1">
    <location>
        <begin position="299"/>
        <end position="310"/>
    </location>
</feature>
<feature type="compositionally biased region" description="Polar residues" evidence="1">
    <location>
        <begin position="1370"/>
        <end position="1380"/>
    </location>
</feature>
<feature type="region of interest" description="Disordered" evidence="1">
    <location>
        <begin position="223"/>
        <end position="354"/>
    </location>
</feature>
<sequence>MESDKENAESTSKEVMNIYRDMEDYDLGHEIEKLKEENNMLGNHIVCLEGDVEKLTTALLRLKSLQENLTRNISSLFMTAKKEIERKDRIIADLRSQLDDITFRRMGMRYQKRKPEETLEGNNKKPKYQENVNQVEQPKQNHPERDTLRNTKKSIRQRITDPALNKEKYEETSNRKHLVEKKLTISDERIRNNRTPEVYDDEFEYEDPDYYHNNRINNRNHRKKYIEDDSRSNYSRREEFDNRDIGRRHNNSNNHRYQRPDYGNRRDQRYEKPIRETHSENDATDIQNGDTSDNTEYSESDRKANSEEITVKPVRKKIQVISESDEERKIRKQGGKLTGNSSPGDIPGSSTRHLNRQITEKIEDIFTDGINKIMDSVLQDVNKLLPTMKIPPEQYFTKENFENIRDFRENKLQRTLNDEKFTKRKRSSGHQEDSKKTKEMADQDFSLSTKNENSTECLNINNFDYSSGESGTVRENIMKHSDMDSVLRQTLINSQSGHENKDILKDKQEALDPKHSDECVMETNALIEANIEDDKDKRRFSIQTARAHQKISNAMENGRKQSTDRKSVENSIADQKTKQSENSNHTPRMNPSYKIPRKDPSQLTKNDCNSLFNQYNPLGNYSAHDESERTSKKSEESRSQQEQPKDEPRSKRSRSEGRFKNRDDSPRHHEKGRYNSGYNPSHQEPGHGRSRSRVETENRLHRSRSNVRYEASRHRSRSIEEENRRKYKWSKTDTADTHPSRSTSRGEQVSRSRSTARSESSRCRSRSITELDETKRNRSKSISEIDEMNRIHETKRNKSKSINKVDEKDVGRQGNQVRKNVETKEAARCRSGNPQPSGKHTGVGQTKNFEVKESSRCRSVTPMPSGDDMGMDFEESWQTTDRNNISKSQERMARLFNSPDNSKVSPNNHPRKVIGYQQYTSKRLLDQKDTYNKEIMDHISASSYSTPEYEIVEELDSNDSDNYSATSKDRQSKQYKKSSRSGSNISTPEYEKLNNANFIAANATGDDQKNQQDNTNQVSGPKQQCQESSEEAKNAFSEVQKWSKPALILLDNDPRRELIQSDPDKTNSIYQNLIRQSSTAGENVQSNLTVNEKDLAPPPSSNILEDKKQEKEPGEDKLNHEIRKIHETSIDLKEKYQKNAVDHHSDVSEKQDRTVEEVTSPQPMDTSKNIQPTRNIGLVFEDIPSTTNQLDGASQKAIKEEGNIVGTTQPKGASSSQQRPIPREEVPSEEITKRICLPKPEELKTNGGEEKERKPEKRTNDASKKTLSDKQNNGKKLNSESKPGPQIENIFSEKLDEEAKDRCLPILTQLMEPEELAKTASEDITTKSKTLVENETSLTGEEKKSSNPGTQNGGEDSEEFDKSKGISLPLPTQLTEPENLTTTTSKATTTMQKMADEKVKKTKNGIISEEKEKRNFEKLSNTTKEDSSEKSNRLISGKSNTVINSETQNAHKNSEQVTVEPTGRSLPELTQMMQPEKLTKTVQGASTIMPKPADKRKKKVETETGRELKKTNTSKRNSPKAPNRIVSSKSKKESKPRTENENKDLKELNLGSKYKSLPLLTELVQAEKLTIKASETITNMSKTVDKKKEGQGMKLEKVINTISNRKSSEDVNRTADGTSNTVGNLNLEMKLNDCKEAIATMPDCRDNETKAAKEMNLSHRNVPEKRINDETSRKTAIIESVKNLTEESFSQTITIQSTPNKKDVPIRKRITPIPVKDTPICSFENILEKNKSPFSVHGSPLTLTHEGEIPVLHLEENHFNNLRGDGQKNIDRNIMSLLDQMNISNMDCDITKFESSQERTVNPSKMAVSFENAINTAPVQKASEDGPGKDAGDCTAQDKHEIKMDAPVAPSSCQNTSFVRRRRRCRLVVID</sequence>
<organism evidence="2 3">
    <name type="scientific">Phaedon cochleariae</name>
    <name type="common">Mustard beetle</name>
    <dbReference type="NCBI Taxonomy" id="80249"/>
    <lineage>
        <taxon>Eukaryota</taxon>
        <taxon>Metazoa</taxon>
        <taxon>Ecdysozoa</taxon>
        <taxon>Arthropoda</taxon>
        <taxon>Hexapoda</taxon>
        <taxon>Insecta</taxon>
        <taxon>Pterygota</taxon>
        <taxon>Neoptera</taxon>
        <taxon>Endopterygota</taxon>
        <taxon>Coleoptera</taxon>
        <taxon>Polyphaga</taxon>
        <taxon>Cucujiformia</taxon>
        <taxon>Chrysomeloidea</taxon>
        <taxon>Chrysomelidae</taxon>
        <taxon>Chrysomelinae</taxon>
        <taxon>Chrysomelini</taxon>
        <taxon>Phaedon</taxon>
    </lineage>
</organism>
<dbReference type="EMBL" id="OU896716">
    <property type="protein sequence ID" value="CAH1117412.1"/>
    <property type="molecule type" value="Genomic_DNA"/>
</dbReference>
<feature type="compositionally biased region" description="Basic and acidic residues" evidence="1">
    <location>
        <begin position="623"/>
        <end position="667"/>
    </location>
</feature>
<feature type="compositionally biased region" description="Basic and acidic residues" evidence="1">
    <location>
        <begin position="1408"/>
        <end position="1432"/>
    </location>
</feature>
<feature type="compositionally biased region" description="Polar residues" evidence="1">
    <location>
        <begin position="338"/>
        <end position="352"/>
    </location>
</feature>
<feature type="compositionally biased region" description="Basic and acidic residues" evidence="1">
    <location>
        <begin position="684"/>
        <end position="700"/>
    </location>
</feature>
<accession>A0A9P0DDU5</accession>
<dbReference type="Proteomes" id="UP001153737">
    <property type="component" value="Chromosome 10"/>
</dbReference>
<feature type="compositionally biased region" description="Basic and acidic residues" evidence="1">
    <location>
        <begin position="557"/>
        <end position="568"/>
    </location>
</feature>
<feature type="compositionally biased region" description="Basic and acidic residues" evidence="1">
    <location>
        <begin position="759"/>
        <end position="796"/>
    </location>
</feature>
<feature type="compositionally biased region" description="Basic and acidic residues" evidence="1">
    <location>
        <begin position="1104"/>
        <end position="1118"/>
    </location>
</feature>
<feature type="region of interest" description="Disordered" evidence="1">
    <location>
        <begin position="548"/>
        <end position="869"/>
    </location>
</feature>